<name>A0A2G9ZEJ5_9BACT</name>
<evidence type="ECO:0000256" key="1">
    <source>
        <dbReference type="SAM" id="Coils"/>
    </source>
</evidence>
<proteinExistence type="predicted"/>
<keyword evidence="1" id="KW-0175">Coiled coil</keyword>
<accession>A0A2G9ZEJ5</accession>
<sequence>MKAKKFGLFFSIKYIDQNIETYRLILKVMDKLRIQMYKPELITNYPNSLKGMKKDGRSLVEGTQRLLRSVDFAVAYFSDKSRVVFFQTITALENKTPVLCLVYENNYKNFPETLLSYGGGDFIQVRKYKSNNQLEEIISEYIEDLEPPKRRFNVVLKTKTLKQMEQLTRELDMTKAELVRLLVDKEYRRIFGYE</sequence>
<gene>
    <name evidence="2" type="ORF">COX24_02710</name>
</gene>
<dbReference type="AlphaFoldDB" id="A0A2G9ZEJ5"/>
<comment type="caution">
    <text evidence="2">The sequence shown here is derived from an EMBL/GenBank/DDBJ whole genome shotgun (WGS) entry which is preliminary data.</text>
</comment>
<evidence type="ECO:0000313" key="2">
    <source>
        <dbReference type="EMBL" id="PIP31593.1"/>
    </source>
</evidence>
<feature type="coiled-coil region" evidence="1">
    <location>
        <begin position="157"/>
        <end position="184"/>
    </location>
</feature>
<dbReference type="Gene3D" id="3.40.50.450">
    <property type="match status" value="1"/>
</dbReference>
<evidence type="ECO:0000313" key="3">
    <source>
        <dbReference type="Proteomes" id="UP000230447"/>
    </source>
</evidence>
<dbReference type="EMBL" id="PCSB01000058">
    <property type="protein sequence ID" value="PIP31593.1"/>
    <property type="molecule type" value="Genomic_DNA"/>
</dbReference>
<organism evidence="2 3">
    <name type="scientific">bacterium (Candidatus Gribaldobacteria) CG23_combo_of_CG06-09_8_20_14_all_37_87_8</name>
    <dbReference type="NCBI Taxonomy" id="2014278"/>
    <lineage>
        <taxon>Bacteria</taxon>
        <taxon>Candidatus Gribaldobacteria</taxon>
    </lineage>
</organism>
<dbReference type="Proteomes" id="UP000230447">
    <property type="component" value="Unassembled WGS sequence"/>
</dbReference>
<protein>
    <submittedName>
        <fullName evidence="2">Uncharacterized protein</fullName>
    </submittedName>
</protein>
<reference evidence="2 3" key="1">
    <citation type="submission" date="2017-09" db="EMBL/GenBank/DDBJ databases">
        <title>Depth-based differentiation of microbial function through sediment-hosted aquifers and enrichment of novel symbionts in the deep terrestrial subsurface.</title>
        <authorList>
            <person name="Probst A.J."/>
            <person name="Ladd B."/>
            <person name="Jarett J.K."/>
            <person name="Geller-Mcgrath D.E."/>
            <person name="Sieber C.M."/>
            <person name="Emerson J.B."/>
            <person name="Anantharaman K."/>
            <person name="Thomas B.C."/>
            <person name="Malmstrom R."/>
            <person name="Stieglmeier M."/>
            <person name="Klingl A."/>
            <person name="Woyke T."/>
            <person name="Ryan C.M."/>
            <person name="Banfield J.F."/>
        </authorList>
    </citation>
    <scope>NUCLEOTIDE SEQUENCE [LARGE SCALE GENOMIC DNA]</scope>
    <source>
        <strain evidence="2">CG23_combo_of_CG06-09_8_20_14_all_37_87_8</strain>
    </source>
</reference>